<sequence>MDGLSIAYDHNLILFPSFSSYLVDYIIVLAGEISEQIQPYIGSQYRKMRMTIIVTSDLVVIYFPQRIKPRNKLFHIL</sequence>
<accession>A0A0U4NVZ0</accession>
<evidence type="ECO:0000313" key="2">
    <source>
        <dbReference type="Proteomes" id="UP000064137"/>
    </source>
</evidence>
<dbReference type="EMBL" id="CP013987">
    <property type="protein sequence ID" value="ALZ82817.1"/>
    <property type="molecule type" value="Genomic_DNA"/>
</dbReference>
<evidence type="ECO:0000313" key="1">
    <source>
        <dbReference type="EMBL" id="ALZ82817.1"/>
    </source>
</evidence>
<dbReference type="KEGG" id="por:APT59_00835"/>
<gene>
    <name evidence="1" type="ORF">APT59_00835</name>
</gene>
<reference evidence="1 2" key="1">
    <citation type="submission" date="2016-01" db="EMBL/GenBank/DDBJ databases">
        <title>Annotation of Pseudomonas oryzihabitans USDA-ARS-USMARC-56511.</title>
        <authorList>
            <person name="Harhay G.P."/>
            <person name="Harhay D.M."/>
            <person name="Smith T.P.L."/>
            <person name="Bono J.L."/>
            <person name="Heaton M.P."/>
            <person name="Clawson M.L."/>
            <person name="Chitko-Mckown C.G."/>
            <person name="Capik S.F."/>
            <person name="DeDonder K.D."/>
            <person name="Apley M.D."/>
            <person name="Lubbers B.V."/>
            <person name="White B.J."/>
            <person name="Larson R.L."/>
        </authorList>
    </citation>
    <scope>NUCLEOTIDE SEQUENCE [LARGE SCALE GENOMIC DNA]</scope>
    <source>
        <strain evidence="1 2">USDA-ARS-USMARC-56511</strain>
    </source>
</reference>
<dbReference type="AlphaFoldDB" id="A0A0U4NVZ0"/>
<protein>
    <submittedName>
        <fullName evidence="1">Uncharacterized protein</fullName>
    </submittedName>
</protein>
<organism evidence="1 2">
    <name type="scientific">Pseudomonas oryzihabitans</name>
    <dbReference type="NCBI Taxonomy" id="47885"/>
    <lineage>
        <taxon>Bacteria</taxon>
        <taxon>Pseudomonadati</taxon>
        <taxon>Pseudomonadota</taxon>
        <taxon>Gammaproteobacteria</taxon>
        <taxon>Pseudomonadales</taxon>
        <taxon>Pseudomonadaceae</taxon>
        <taxon>Pseudomonas</taxon>
    </lineage>
</organism>
<proteinExistence type="predicted"/>
<name>A0A0U4NVZ0_9PSED</name>
<dbReference type="Proteomes" id="UP000064137">
    <property type="component" value="Chromosome"/>
</dbReference>